<dbReference type="SUPFAM" id="SSF158997">
    <property type="entry name" value="Trm112p-like"/>
    <property type="match status" value="1"/>
</dbReference>
<evidence type="ECO:0000313" key="1">
    <source>
        <dbReference type="EMBL" id="GAH22530.1"/>
    </source>
</evidence>
<protein>
    <submittedName>
        <fullName evidence="1">Uncharacterized protein</fullName>
    </submittedName>
</protein>
<dbReference type="AlphaFoldDB" id="X1EQE7"/>
<proteinExistence type="predicted"/>
<reference evidence="1" key="1">
    <citation type="journal article" date="2014" name="Front. Microbiol.">
        <title>High frequency of phylogenetically diverse reductive dehalogenase-homologous genes in deep subseafloor sedimentary metagenomes.</title>
        <authorList>
            <person name="Kawai M."/>
            <person name="Futagami T."/>
            <person name="Toyoda A."/>
            <person name="Takaki Y."/>
            <person name="Nishi S."/>
            <person name="Hori S."/>
            <person name="Arai W."/>
            <person name="Tsubouchi T."/>
            <person name="Morono Y."/>
            <person name="Uchiyama I."/>
            <person name="Ito T."/>
            <person name="Fujiyama A."/>
            <person name="Inagaki F."/>
            <person name="Takami H."/>
        </authorList>
    </citation>
    <scope>NUCLEOTIDE SEQUENCE</scope>
    <source>
        <strain evidence="1">Expedition CK06-06</strain>
    </source>
</reference>
<accession>X1EQE7</accession>
<comment type="caution">
    <text evidence="1">The sequence shown here is derived from an EMBL/GenBank/DDBJ whole genome shotgun (WGS) entry which is preliminary data.</text>
</comment>
<dbReference type="EMBL" id="BARU01000587">
    <property type="protein sequence ID" value="GAH22530.1"/>
    <property type="molecule type" value="Genomic_DNA"/>
</dbReference>
<organism evidence="1">
    <name type="scientific">marine sediment metagenome</name>
    <dbReference type="NCBI Taxonomy" id="412755"/>
    <lineage>
        <taxon>unclassified sequences</taxon>
        <taxon>metagenomes</taxon>
        <taxon>ecological metagenomes</taxon>
    </lineage>
</organism>
<dbReference type="Gene3D" id="2.20.25.10">
    <property type="match status" value="1"/>
</dbReference>
<gene>
    <name evidence="1" type="ORF">S03H2_01879</name>
</gene>
<sequence>MRWYPIIETIPQMLPDEYRDEKAEIKFLKTNKDLLDNAFFKQNLKPFNV</sequence>
<name>X1EQE7_9ZZZZ</name>